<dbReference type="AlphaFoldDB" id="A0A8X6TYK8"/>
<sequence length="140" mass="16474">MENMYRRYFLFSFASLLCATSVYAQHQPYMSDAEFLSVLNCAATSGNQALCDQFLYCDGMLPQPYREAYDFCTRIITPNGIGRCTQYEQLYYSEENRENINHCIERRVDRAQLTDAQNTQVDQFQDCIRQLGRDCFGRRY</sequence>
<comment type="caution">
    <text evidence="2">The sequence shown here is derived from an EMBL/GenBank/DDBJ whole genome shotgun (WGS) entry which is preliminary data.</text>
</comment>
<keyword evidence="1" id="KW-0732">Signal</keyword>
<reference evidence="2" key="1">
    <citation type="submission" date="2020-08" db="EMBL/GenBank/DDBJ databases">
        <title>Multicomponent nature underlies the extraordinary mechanical properties of spider dragline silk.</title>
        <authorList>
            <person name="Kono N."/>
            <person name="Nakamura H."/>
            <person name="Mori M."/>
            <person name="Yoshida Y."/>
            <person name="Ohtoshi R."/>
            <person name="Malay A.D."/>
            <person name="Moran D.A.P."/>
            <person name="Tomita M."/>
            <person name="Numata K."/>
            <person name="Arakawa K."/>
        </authorList>
    </citation>
    <scope>NUCLEOTIDE SEQUENCE</scope>
</reference>
<dbReference type="EMBL" id="BMAW01114903">
    <property type="protein sequence ID" value="GFT63860.1"/>
    <property type="molecule type" value="Genomic_DNA"/>
</dbReference>
<organism evidence="2 3">
    <name type="scientific">Nephila pilipes</name>
    <name type="common">Giant wood spider</name>
    <name type="synonym">Nephila maculata</name>
    <dbReference type="NCBI Taxonomy" id="299642"/>
    <lineage>
        <taxon>Eukaryota</taxon>
        <taxon>Metazoa</taxon>
        <taxon>Ecdysozoa</taxon>
        <taxon>Arthropoda</taxon>
        <taxon>Chelicerata</taxon>
        <taxon>Arachnida</taxon>
        <taxon>Araneae</taxon>
        <taxon>Araneomorphae</taxon>
        <taxon>Entelegynae</taxon>
        <taxon>Araneoidea</taxon>
        <taxon>Nephilidae</taxon>
        <taxon>Nephila</taxon>
    </lineage>
</organism>
<evidence type="ECO:0000313" key="2">
    <source>
        <dbReference type="EMBL" id="GFT63860.1"/>
    </source>
</evidence>
<evidence type="ECO:0000256" key="1">
    <source>
        <dbReference type="SAM" id="SignalP"/>
    </source>
</evidence>
<proteinExistence type="predicted"/>
<protein>
    <submittedName>
        <fullName evidence="2">Uncharacterized protein</fullName>
    </submittedName>
</protein>
<evidence type="ECO:0000313" key="3">
    <source>
        <dbReference type="Proteomes" id="UP000887013"/>
    </source>
</evidence>
<feature type="signal peptide" evidence="1">
    <location>
        <begin position="1"/>
        <end position="24"/>
    </location>
</feature>
<gene>
    <name evidence="2" type="primary">AVEN_183414_2</name>
    <name evidence="2" type="ORF">NPIL_203751</name>
</gene>
<keyword evidence="3" id="KW-1185">Reference proteome</keyword>
<feature type="chain" id="PRO_5036473552" evidence="1">
    <location>
        <begin position="25"/>
        <end position="140"/>
    </location>
</feature>
<accession>A0A8X6TYK8</accession>
<name>A0A8X6TYK8_NEPPI</name>
<dbReference type="Proteomes" id="UP000887013">
    <property type="component" value="Unassembled WGS sequence"/>
</dbReference>
<dbReference type="OrthoDB" id="6433181at2759"/>